<sequence length="250" mass="26500">MRRSLVVGNWKMMGSRAGVTKLLEELKGYLVASDRASIAICPPYVFLPQVSEDLRESGLRWGSQNLSQYDEGAFTGEVSASMLKDFGCDYTIVGHSERRSLFGEGDADVAAKFVAAQSARLTPILCVGESLQQRDSGDALEWVKQQIIAVVDVAGIDAFADAVVAYEPIWAIGTGKTATPEQAQQVHAHIRGVIASLHPGVADSLRILYGGSVKADNASELFANPDIDGALVGGASLIAADFAAICRAAE</sequence>
<dbReference type="STRING" id="247633.GP2143_00492"/>
<comment type="pathway">
    <text evidence="1 8 9">Carbohydrate degradation; glycolysis; D-glyceraldehyde 3-phosphate from glycerone phosphate: step 1/1.</text>
</comment>
<dbReference type="AlphaFoldDB" id="A0YEX6"/>
<comment type="pathway">
    <text evidence="8 9">Carbohydrate biosynthesis; gluconeogenesis.</text>
</comment>
<dbReference type="InterPro" id="IPR020861">
    <property type="entry name" value="Triosephosphate_isomerase_AS"/>
</dbReference>
<organism evidence="10 11">
    <name type="scientific">marine gamma proteobacterium HTCC2143</name>
    <dbReference type="NCBI Taxonomy" id="247633"/>
    <lineage>
        <taxon>Bacteria</taxon>
        <taxon>Pseudomonadati</taxon>
        <taxon>Pseudomonadota</taxon>
        <taxon>Gammaproteobacteria</taxon>
        <taxon>Cellvibrionales</taxon>
        <taxon>Spongiibacteraceae</taxon>
        <taxon>BD1-7 clade</taxon>
    </lineage>
</organism>
<dbReference type="PANTHER" id="PTHR21139:SF42">
    <property type="entry name" value="TRIOSEPHOSPHATE ISOMERASE"/>
    <property type="match status" value="1"/>
</dbReference>
<accession>A0YEX6</accession>
<evidence type="ECO:0000256" key="9">
    <source>
        <dbReference type="RuleBase" id="RU363013"/>
    </source>
</evidence>
<feature type="binding site" evidence="8">
    <location>
        <begin position="9"/>
        <end position="11"/>
    </location>
    <ligand>
        <name>substrate</name>
    </ligand>
</feature>
<dbReference type="InterPro" id="IPR000652">
    <property type="entry name" value="Triosephosphate_isomerase"/>
</dbReference>
<evidence type="ECO:0000256" key="3">
    <source>
        <dbReference type="ARBA" id="ARBA00007422"/>
    </source>
</evidence>
<name>A0YEX6_9GAMM</name>
<dbReference type="PANTHER" id="PTHR21139">
    <property type="entry name" value="TRIOSEPHOSPHATE ISOMERASE"/>
    <property type="match status" value="1"/>
</dbReference>
<dbReference type="GO" id="GO:0046166">
    <property type="term" value="P:glyceraldehyde-3-phosphate biosynthetic process"/>
    <property type="evidence" value="ECO:0007669"/>
    <property type="project" value="TreeGrafter"/>
</dbReference>
<evidence type="ECO:0000256" key="8">
    <source>
        <dbReference type="HAMAP-Rule" id="MF_00147"/>
    </source>
</evidence>
<dbReference type="EMBL" id="AAVT01000007">
    <property type="protein sequence ID" value="EAW30571.1"/>
    <property type="molecule type" value="Genomic_DNA"/>
</dbReference>
<dbReference type="SUPFAM" id="SSF51351">
    <property type="entry name" value="Triosephosphate isomerase (TIM)"/>
    <property type="match status" value="1"/>
</dbReference>
<feature type="binding site" evidence="8">
    <location>
        <position position="212"/>
    </location>
    <ligand>
        <name>substrate</name>
    </ligand>
</feature>
<proteinExistence type="inferred from homology"/>
<comment type="caution">
    <text evidence="10">The sequence shown here is derived from an EMBL/GenBank/DDBJ whole genome shotgun (WGS) entry which is preliminary data.</text>
</comment>
<keyword evidence="6 8" id="KW-0324">Glycolysis</keyword>
<comment type="function">
    <text evidence="8">Involved in the gluconeogenesis. Catalyzes stereospecifically the conversion of dihydroxyacetone phosphate (DHAP) to D-glyceraldehyde-3-phosphate (G3P).</text>
</comment>
<evidence type="ECO:0000256" key="5">
    <source>
        <dbReference type="ARBA" id="ARBA00022490"/>
    </source>
</evidence>
<keyword evidence="5 8" id="KW-0963">Cytoplasm</keyword>
<dbReference type="EC" id="5.3.1.1" evidence="8 9"/>
<reference evidence="10 11" key="1">
    <citation type="journal article" date="2010" name="J. Bacteriol.">
        <title>Genome sequence of the oligotrophic marine Gammaproteobacterium HTCC2143, isolated from the Oregon Coast.</title>
        <authorList>
            <person name="Oh H.M."/>
            <person name="Kang I."/>
            <person name="Ferriera S."/>
            <person name="Giovannoni S.J."/>
            <person name="Cho J.C."/>
        </authorList>
    </citation>
    <scope>NUCLEOTIDE SEQUENCE [LARGE SCALE GENOMIC DNA]</scope>
    <source>
        <strain evidence="10 11">HTCC2143</strain>
    </source>
</reference>
<feature type="binding site" evidence="8">
    <location>
        <position position="173"/>
    </location>
    <ligand>
        <name>substrate</name>
    </ligand>
</feature>
<dbReference type="CDD" id="cd00311">
    <property type="entry name" value="TIM"/>
    <property type="match status" value="1"/>
</dbReference>
<dbReference type="GO" id="GO:0019563">
    <property type="term" value="P:glycerol catabolic process"/>
    <property type="evidence" value="ECO:0007669"/>
    <property type="project" value="TreeGrafter"/>
</dbReference>
<dbReference type="Gene3D" id="3.20.20.70">
    <property type="entry name" value="Aldolase class I"/>
    <property type="match status" value="1"/>
</dbReference>
<feature type="active site" description="Electrophile" evidence="8">
    <location>
        <position position="95"/>
    </location>
</feature>
<comment type="catalytic activity">
    <reaction evidence="8 9">
        <text>D-glyceraldehyde 3-phosphate = dihydroxyacetone phosphate</text>
        <dbReference type="Rhea" id="RHEA:18585"/>
        <dbReference type="ChEBI" id="CHEBI:57642"/>
        <dbReference type="ChEBI" id="CHEBI:59776"/>
        <dbReference type="EC" id="5.3.1.1"/>
    </reaction>
</comment>
<evidence type="ECO:0000256" key="1">
    <source>
        <dbReference type="ARBA" id="ARBA00004680"/>
    </source>
</evidence>
<dbReference type="InterPro" id="IPR013785">
    <property type="entry name" value="Aldolase_TIM"/>
</dbReference>
<keyword evidence="4 8" id="KW-0312">Gluconeogenesis</keyword>
<dbReference type="GO" id="GO:0004807">
    <property type="term" value="F:triose-phosphate isomerase activity"/>
    <property type="evidence" value="ECO:0007669"/>
    <property type="project" value="UniProtKB-UniRule"/>
</dbReference>
<comment type="subcellular location">
    <subcellularLocation>
        <location evidence="8 9">Cytoplasm</location>
    </subcellularLocation>
</comment>
<dbReference type="OrthoDB" id="9809429at2"/>
<dbReference type="FunFam" id="3.20.20.70:FF:000016">
    <property type="entry name" value="Triosephosphate isomerase"/>
    <property type="match status" value="1"/>
</dbReference>
<dbReference type="PROSITE" id="PS51440">
    <property type="entry name" value="TIM_2"/>
    <property type="match status" value="1"/>
</dbReference>
<evidence type="ECO:0000256" key="7">
    <source>
        <dbReference type="ARBA" id="ARBA00023235"/>
    </source>
</evidence>
<dbReference type="InterPro" id="IPR022896">
    <property type="entry name" value="TrioseP_Isoase_bac/euk"/>
</dbReference>
<dbReference type="PROSITE" id="PS00171">
    <property type="entry name" value="TIM_1"/>
    <property type="match status" value="1"/>
</dbReference>
<dbReference type="NCBIfam" id="TIGR00419">
    <property type="entry name" value="tim"/>
    <property type="match status" value="1"/>
</dbReference>
<dbReference type="Pfam" id="PF00121">
    <property type="entry name" value="TIM"/>
    <property type="match status" value="1"/>
</dbReference>
<evidence type="ECO:0000256" key="6">
    <source>
        <dbReference type="ARBA" id="ARBA00023152"/>
    </source>
</evidence>
<gene>
    <name evidence="8" type="primary">tpiA</name>
    <name evidence="10" type="ORF">GP2143_00492</name>
</gene>
<comment type="subunit">
    <text evidence="8 9">Homodimer.</text>
</comment>
<feature type="active site" description="Proton acceptor" evidence="8">
    <location>
        <position position="167"/>
    </location>
</feature>
<feature type="binding site" evidence="8">
    <location>
        <begin position="233"/>
        <end position="234"/>
    </location>
    <ligand>
        <name>substrate</name>
    </ligand>
</feature>
<dbReference type="GO" id="GO:0006094">
    <property type="term" value="P:gluconeogenesis"/>
    <property type="evidence" value="ECO:0007669"/>
    <property type="project" value="UniProtKB-UniRule"/>
</dbReference>
<comment type="similarity">
    <text evidence="3 8 9">Belongs to the triosephosphate isomerase family.</text>
</comment>
<evidence type="ECO:0000256" key="4">
    <source>
        <dbReference type="ARBA" id="ARBA00022432"/>
    </source>
</evidence>
<evidence type="ECO:0000313" key="10">
    <source>
        <dbReference type="EMBL" id="EAW30571.1"/>
    </source>
</evidence>
<evidence type="ECO:0000313" key="11">
    <source>
        <dbReference type="Proteomes" id="UP000004931"/>
    </source>
</evidence>
<evidence type="ECO:0000256" key="2">
    <source>
        <dbReference type="ARBA" id="ARBA00004939"/>
    </source>
</evidence>
<protein>
    <recommendedName>
        <fullName evidence="8 9">Triosephosphate isomerase</fullName>
        <shortName evidence="8">TIM</shortName>
        <shortName evidence="8">TPI</shortName>
        <ecNumber evidence="8 9">5.3.1.1</ecNumber>
    </recommendedName>
    <alternativeName>
        <fullName evidence="8">Triose-phosphate isomerase</fullName>
    </alternativeName>
</protein>
<keyword evidence="11" id="KW-1185">Reference proteome</keyword>
<keyword evidence="7 8" id="KW-0413">Isomerase</keyword>
<dbReference type="InterPro" id="IPR035990">
    <property type="entry name" value="TIM_sf"/>
</dbReference>
<dbReference type="GO" id="GO:0006096">
    <property type="term" value="P:glycolytic process"/>
    <property type="evidence" value="ECO:0007669"/>
    <property type="project" value="UniProtKB-UniRule"/>
</dbReference>
<dbReference type="UniPathway" id="UPA00109">
    <property type="reaction ID" value="UER00189"/>
</dbReference>
<dbReference type="UniPathway" id="UPA00138"/>
<dbReference type="HAMAP" id="MF_00147_B">
    <property type="entry name" value="TIM_B"/>
    <property type="match status" value="1"/>
</dbReference>
<dbReference type="Proteomes" id="UP000004931">
    <property type="component" value="Unassembled WGS sequence"/>
</dbReference>
<dbReference type="eggNOG" id="COG0149">
    <property type="taxonomic scope" value="Bacteria"/>
</dbReference>
<dbReference type="GO" id="GO:0005829">
    <property type="term" value="C:cytosol"/>
    <property type="evidence" value="ECO:0007669"/>
    <property type="project" value="TreeGrafter"/>
</dbReference>
<comment type="pathway">
    <text evidence="2">Carbohydrate metabolism; erythritol degradation.</text>
</comment>